<accession>A0AAV7NKT6</accession>
<protein>
    <submittedName>
        <fullName evidence="2">Uncharacterized protein</fullName>
    </submittedName>
</protein>
<dbReference type="EMBL" id="JANPWB010000012">
    <property type="protein sequence ID" value="KAJ1116670.1"/>
    <property type="molecule type" value="Genomic_DNA"/>
</dbReference>
<comment type="caution">
    <text evidence="2">The sequence shown here is derived from an EMBL/GenBank/DDBJ whole genome shotgun (WGS) entry which is preliminary data.</text>
</comment>
<dbReference type="Proteomes" id="UP001066276">
    <property type="component" value="Chromosome 8"/>
</dbReference>
<feature type="compositionally biased region" description="Basic and acidic residues" evidence="1">
    <location>
        <begin position="67"/>
        <end position="78"/>
    </location>
</feature>
<organism evidence="2 3">
    <name type="scientific">Pleurodeles waltl</name>
    <name type="common">Iberian ribbed newt</name>
    <dbReference type="NCBI Taxonomy" id="8319"/>
    <lineage>
        <taxon>Eukaryota</taxon>
        <taxon>Metazoa</taxon>
        <taxon>Chordata</taxon>
        <taxon>Craniata</taxon>
        <taxon>Vertebrata</taxon>
        <taxon>Euteleostomi</taxon>
        <taxon>Amphibia</taxon>
        <taxon>Batrachia</taxon>
        <taxon>Caudata</taxon>
        <taxon>Salamandroidea</taxon>
        <taxon>Salamandridae</taxon>
        <taxon>Pleurodelinae</taxon>
        <taxon>Pleurodeles</taxon>
    </lineage>
</organism>
<feature type="region of interest" description="Disordered" evidence="1">
    <location>
        <begin position="48"/>
        <end position="132"/>
    </location>
</feature>
<keyword evidence="3" id="KW-1185">Reference proteome</keyword>
<feature type="compositionally biased region" description="Basic and acidic residues" evidence="1">
    <location>
        <begin position="99"/>
        <end position="132"/>
    </location>
</feature>
<proteinExistence type="predicted"/>
<reference evidence="2" key="1">
    <citation type="journal article" date="2022" name="bioRxiv">
        <title>Sequencing and chromosome-scale assembly of the giantPleurodeles waltlgenome.</title>
        <authorList>
            <person name="Brown T."/>
            <person name="Elewa A."/>
            <person name="Iarovenko S."/>
            <person name="Subramanian E."/>
            <person name="Araus A.J."/>
            <person name="Petzold A."/>
            <person name="Susuki M."/>
            <person name="Suzuki K.-i.T."/>
            <person name="Hayashi T."/>
            <person name="Toyoda A."/>
            <person name="Oliveira C."/>
            <person name="Osipova E."/>
            <person name="Leigh N.D."/>
            <person name="Simon A."/>
            <person name="Yun M.H."/>
        </authorList>
    </citation>
    <scope>NUCLEOTIDE SEQUENCE</scope>
    <source>
        <strain evidence="2">20211129_DDA</strain>
        <tissue evidence="2">Liver</tissue>
    </source>
</reference>
<feature type="compositionally biased region" description="Acidic residues" evidence="1">
    <location>
        <begin position="79"/>
        <end position="96"/>
    </location>
</feature>
<dbReference type="AlphaFoldDB" id="A0AAV7NKT6"/>
<evidence type="ECO:0000313" key="3">
    <source>
        <dbReference type="Proteomes" id="UP001066276"/>
    </source>
</evidence>
<sequence length="149" mass="17184">MLVTAVYLSRTPGSLWPDWPSWEGELCNRYPVTGLIPTAIVAGLHSDGFTEKCPGGTLTEGDPTEAEYFRGQDFKGEEDREEEEDAERNEDREEVGEVMTERSHERRRGQRETRDQRQRCTRSNVERSPPREYHALFLEECGSTRYGLI</sequence>
<evidence type="ECO:0000256" key="1">
    <source>
        <dbReference type="SAM" id="MobiDB-lite"/>
    </source>
</evidence>
<name>A0AAV7NKT6_PLEWA</name>
<evidence type="ECO:0000313" key="2">
    <source>
        <dbReference type="EMBL" id="KAJ1116670.1"/>
    </source>
</evidence>
<gene>
    <name evidence="2" type="ORF">NDU88_004876</name>
</gene>